<dbReference type="Gene3D" id="3.90.1570.10">
    <property type="entry name" value="tt1808, chain A"/>
    <property type="match status" value="1"/>
</dbReference>
<dbReference type="InterPro" id="IPR011335">
    <property type="entry name" value="Restrct_endonuc-II-like"/>
</dbReference>
<gene>
    <name evidence="2" type="ORF">MFFC18_30620</name>
</gene>
<dbReference type="AlphaFoldDB" id="A0A5B9PEX7"/>
<proteinExistence type="predicted"/>
<dbReference type="SUPFAM" id="SSF52980">
    <property type="entry name" value="Restriction endonuclease-like"/>
    <property type="match status" value="1"/>
</dbReference>
<dbReference type="Pfam" id="PF05685">
    <property type="entry name" value="Uma2"/>
    <property type="match status" value="1"/>
</dbReference>
<keyword evidence="3" id="KW-1185">Reference proteome</keyword>
<evidence type="ECO:0000313" key="3">
    <source>
        <dbReference type="Proteomes" id="UP000322214"/>
    </source>
</evidence>
<dbReference type="EMBL" id="CP042912">
    <property type="protein sequence ID" value="QEG23166.1"/>
    <property type="molecule type" value="Genomic_DNA"/>
</dbReference>
<dbReference type="CDD" id="cd06260">
    <property type="entry name" value="DUF820-like"/>
    <property type="match status" value="1"/>
</dbReference>
<feature type="domain" description="Putative restriction endonuclease" evidence="1">
    <location>
        <begin position="47"/>
        <end position="209"/>
    </location>
</feature>
<protein>
    <recommendedName>
        <fullName evidence="1">Putative restriction endonuclease domain-containing protein</fullName>
    </recommendedName>
</protein>
<dbReference type="PANTHER" id="PTHR36558">
    <property type="entry name" value="GLR1098 PROTEIN"/>
    <property type="match status" value="1"/>
</dbReference>
<name>A0A5B9PEX7_9BACT</name>
<reference evidence="2 3" key="1">
    <citation type="submission" date="2019-08" db="EMBL/GenBank/DDBJ databases">
        <title>Deep-cultivation of Planctomycetes and their phenomic and genomic characterization uncovers novel biology.</title>
        <authorList>
            <person name="Wiegand S."/>
            <person name="Jogler M."/>
            <person name="Boedeker C."/>
            <person name="Pinto D."/>
            <person name="Vollmers J."/>
            <person name="Rivas-Marin E."/>
            <person name="Kohn T."/>
            <person name="Peeters S.H."/>
            <person name="Heuer A."/>
            <person name="Rast P."/>
            <person name="Oberbeckmann S."/>
            <person name="Bunk B."/>
            <person name="Jeske O."/>
            <person name="Meyerdierks A."/>
            <person name="Storesund J.E."/>
            <person name="Kallscheuer N."/>
            <person name="Luecker S."/>
            <person name="Lage O.M."/>
            <person name="Pohl T."/>
            <person name="Merkel B.J."/>
            <person name="Hornburger P."/>
            <person name="Mueller R.-W."/>
            <person name="Bruemmer F."/>
            <person name="Labrenz M."/>
            <person name="Spormann A.M."/>
            <person name="Op den Camp H."/>
            <person name="Overmann J."/>
            <person name="Amann R."/>
            <person name="Jetten M.S.M."/>
            <person name="Mascher T."/>
            <person name="Medema M.H."/>
            <person name="Devos D.P."/>
            <person name="Kaster A.-K."/>
            <person name="Ovreas L."/>
            <person name="Rohde M."/>
            <person name="Galperin M.Y."/>
            <person name="Jogler C."/>
        </authorList>
    </citation>
    <scope>NUCLEOTIDE SEQUENCE [LARGE SCALE GENOMIC DNA]</scope>
    <source>
        <strain evidence="2 3">FC18</strain>
    </source>
</reference>
<dbReference type="InterPro" id="IPR008538">
    <property type="entry name" value="Uma2"/>
</dbReference>
<dbReference type="KEGG" id="mff:MFFC18_30620"/>
<dbReference type="PANTHER" id="PTHR36558:SF1">
    <property type="entry name" value="RESTRICTION ENDONUCLEASE DOMAIN-CONTAINING PROTEIN-RELATED"/>
    <property type="match status" value="1"/>
</dbReference>
<sequence>MDLVAEDCNELRQKTINPPFKIELGRLVRYYCNMSNAKSLQKTSIADYLKGELDAKRRHEFVDGVVYAMVGARNRHNMIATNATISMGGQLRESPCMAFNSDTKIRIQQSGGTRFYYPDAMVDCDSNPDTDTFQDKPVVVVEVISESTRRTDEKEKRDGYLSINSLQVYLRVEQGTPCVKVDRRNDECFDSQLYEELSAVIPLPEIGMELPLSELYRGVTFPGPPETVDEE</sequence>
<dbReference type="Proteomes" id="UP000322214">
    <property type="component" value="Chromosome"/>
</dbReference>
<dbReference type="InterPro" id="IPR012296">
    <property type="entry name" value="Nuclease_put_TT1808"/>
</dbReference>
<accession>A0A5B9PEX7</accession>
<evidence type="ECO:0000313" key="2">
    <source>
        <dbReference type="EMBL" id="QEG23166.1"/>
    </source>
</evidence>
<evidence type="ECO:0000259" key="1">
    <source>
        <dbReference type="Pfam" id="PF05685"/>
    </source>
</evidence>
<organism evidence="2 3">
    <name type="scientific">Mariniblastus fucicola</name>
    <dbReference type="NCBI Taxonomy" id="980251"/>
    <lineage>
        <taxon>Bacteria</taxon>
        <taxon>Pseudomonadati</taxon>
        <taxon>Planctomycetota</taxon>
        <taxon>Planctomycetia</taxon>
        <taxon>Pirellulales</taxon>
        <taxon>Pirellulaceae</taxon>
        <taxon>Mariniblastus</taxon>
    </lineage>
</organism>
<dbReference type="STRING" id="980251.GCA_001642875_03896"/>